<name>A0A0D2WJA9_CAPO3</name>
<evidence type="ECO:0000259" key="8">
    <source>
        <dbReference type="Pfam" id="PF08240"/>
    </source>
</evidence>
<dbReference type="InterPro" id="IPR031640">
    <property type="entry name" value="Glu_dehyd_C"/>
</dbReference>
<dbReference type="Proteomes" id="UP000008743">
    <property type="component" value="Unassembled WGS sequence"/>
</dbReference>
<dbReference type="GO" id="GO:0005737">
    <property type="term" value="C:cytoplasm"/>
    <property type="evidence" value="ECO:0007669"/>
    <property type="project" value="TreeGrafter"/>
</dbReference>
<dbReference type="Pfam" id="PF08240">
    <property type="entry name" value="ADH_N"/>
    <property type="match status" value="1"/>
</dbReference>
<evidence type="ECO:0000256" key="3">
    <source>
        <dbReference type="ARBA" id="ARBA00022723"/>
    </source>
</evidence>
<dbReference type="PANTHER" id="PTHR42940">
    <property type="entry name" value="ALCOHOL DEHYDROGENASE 1-RELATED"/>
    <property type="match status" value="1"/>
</dbReference>
<dbReference type="AlphaFoldDB" id="A0A0D2WJA9"/>
<dbReference type="PhylomeDB" id="A0A0D2WJA9"/>
<dbReference type="Pfam" id="PF16912">
    <property type="entry name" value="Glu_dehyd_C"/>
    <property type="match status" value="1"/>
</dbReference>
<sequence length="467" mass="48853">MLTNAAATSAAAAHFHKDLHPHAHYHPTISSSSSSSSSSSGSTTSSSSQDTTAEAIAAAELAGVATPTTTTTAKVLRMLFEGPGKPFVAQETANKEITLGAGEILVRLTMATVCGSDLHTASGRRAAYLPSVLGHEGVGVIEAVGADTTVFTADAAELNLATCASASAASEQQQQQAPNAMGNLVSLQAKTSVLANLVGRRVTWTLTNTCGHCLPCTEWHIPQKCTSLFKYGHAPLEDACGLNGCFASHILLRQGTAVILLPEDLSDNVAVPANCALSTMVAVVEKVPVDAKTVLIQGAGLLGVYGAALLKDRGVATVYVSDNIDSRLELAAEFGAVPVKGAEVAALKPQSVDAVIEVAGVASIIPEGIRLLRPAGTYVFAGMVHPETKLGITGLDVIKNCLTICGVHNYASHHLVDGIEFLRKTANRHPWSKLVSPPVPLTQLDQAFELSNQRQWHRVAVQLDQHF</sequence>
<dbReference type="InterPro" id="IPR013154">
    <property type="entry name" value="ADH-like_N"/>
</dbReference>
<evidence type="ECO:0000256" key="6">
    <source>
        <dbReference type="ARBA" id="ARBA00023027"/>
    </source>
</evidence>
<comment type="cofactor">
    <cofactor evidence="1">
        <name>Zn(2+)</name>
        <dbReference type="ChEBI" id="CHEBI:29105"/>
    </cofactor>
</comment>
<dbReference type="PANTHER" id="PTHR42940:SF3">
    <property type="entry name" value="ALCOHOL DEHYDROGENASE 1-RELATED"/>
    <property type="match status" value="1"/>
</dbReference>
<dbReference type="Gene3D" id="3.40.50.720">
    <property type="entry name" value="NAD(P)-binding Rossmann-like Domain"/>
    <property type="match status" value="1"/>
</dbReference>
<feature type="domain" description="Glucose dehydrogenase C-terminal" evidence="9">
    <location>
        <begin position="276"/>
        <end position="453"/>
    </location>
</feature>
<organism evidence="10 11">
    <name type="scientific">Capsaspora owczarzaki (strain ATCC 30864)</name>
    <dbReference type="NCBI Taxonomy" id="595528"/>
    <lineage>
        <taxon>Eukaryota</taxon>
        <taxon>Filasterea</taxon>
        <taxon>Capsaspora</taxon>
    </lineage>
</organism>
<keyword evidence="3" id="KW-0479">Metal-binding</keyword>
<evidence type="ECO:0000259" key="9">
    <source>
        <dbReference type="Pfam" id="PF16912"/>
    </source>
</evidence>
<dbReference type="SUPFAM" id="SSF50129">
    <property type="entry name" value="GroES-like"/>
    <property type="match status" value="2"/>
</dbReference>
<proteinExistence type="inferred from homology"/>
<dbReference type="InParanoid" id="A0A0D2WJA9"/>
<dbReference type="InterPro" id="IPR036291">
    <property type="entry name" value="NAD(P)-bd_dom_sf"/>
</dbReference>
<dbReference type="Gene3D" id="3.90.180.10">
    <property type="entry name" value="Medium-chain alcohol dehydrogenases, catalytic domain"/>
    <property type="match status" value="2"/>
</dbReference>
<dbReference type="eggNOG" id="ENOG502S36N">
    <property type="taxonomic scope" value="Eukaryota"/>
</dbReference>
<feature type="domain" description="Alcohol dehydrogenase-like N-terminal" evidence="8">
    <location>
        <begin position="100"/>
        <end position="174"/>
    </location>
</feature>
<keyword evidence="6" id="KW-0520">NAD</keyword>
<keyword evidence="5" id="KW-0560">Oxidoreductase</keyword>
<gene>
    <name evidence="10" type="ORF">CAOG_000893</name>
</gene>
<dbReference type="OrthoDB" id="3941538at2759"/>
<dbReference type="GO" id="GO:0046872">
    <property type="term" value="F:metal ion binding"/>
    <property type="evidence" value="ECO:0007669"/>
    <property type="project" value="UniProtKB-KW"/>
</dbReference>
<keyword evidence="4" id="KW-0862">Zinc</keyword>
<evidence type="ECO:0000313" key="11">
    <source>
        <dbReference type="Proteomes" id="UP000008743"/>
    </source>
</evidence>
<feature type="region of interest" description="Disordered" evidence="7">
    <location>
        <begin position="22"/>
        <end position="51"/>
    </location>
</feature>
<accession>A0A0D2WJA9</accession>
<feature type="compositionally biased region" description="Low complexity" evidence="7">
    <location>
        <begin position="30"/>
        <end position="51"/>
    </location>
</feature>
<evidence type="ECO:0000256" key="4">
    <source>
        <dbReference type="ARBA" id="ARBA00022833"/>
    </source>
</evidence>
<reference evidence="11" key="1">
    <citation type="submission" date="2011-02" db="EMBL/GenBank/DDBJ databases">
        <title>The Genome Sequence of Capsaspora owczarzaki ATCC 30864.</title>
        <authorList>
            <person name="Russ C."/>
            <person name="Cuomo C."/>
            <person name="Burger G."/>
            <person name="Gray M.W."/>
            <person name="Holland P.W.H."/>
            <person name="King N."/>
            <person name="Lang F.B.F."/>
            <person name="Roger A.J."/>
            <person name="Ruiz-Trillo I."/>
            <person name="Young S.K."/>
            <person name="Zeng Q."/>
            <person name="Gargeya S."/>
            <person name="Alvarado L."/>
            <person name="Berlin A."/>
            <person name="Chapman S.B."/>
            <person name="Chen Z."/>
            <person name="Freedman E."/>
            <person name="Gellesch M."/>
            <person name="Goldberg J."/>
            <person name="Griggs A."/>
            <person name="Gujja S."/>
            <person name="Heilman E."/>
            <person name="Heiman D."/>
            <person name="Howarth C."/>
            <person name="Mehta T."/>
            <person name="Neiman D."/>
            <person name="Pearson M."/>
            <person name="Roberts A."/>
            <person name="Saif S."/>
            <person name="Shea T."/>
            <person name="Shenoy N."/>
            <person name="Sisk P."/>
            <person name="Stolte C."/>
            <person name="Sykes S."/>
            <person name="White J."/>
            <person name="Yandava C."/>
            <person name="Haas B."/>
            <person name="Nusbaum C."/>
            <person name="Birren B."/>
        </authorList>
    </citation>
    <scope>NUCLEOTIDE SEQUENCE</scope>
    <source>
        <strain evidence="11">ATCC 30864</strain>
    </source>
</reference>
<dbReference type="CDD" id="cd08231">
    <property type="entry name" value="MDR_TM0436_like"/>
    <property type="match status" value="1"/>
</dbReference>
<evidence type="ECO:0000256" key="7">
    <source>
        <dbReference type="SAM" id="MobiDB-lite"/>
    </source>
</evidence>
<dbReference type="GO" id="GO:0004022">
    <property type="term" value="F:alcohol dehydrogenase (NAD+) activity"/>
    <property type="evidence" value="ECO:0007669"/>
    <property type="project" value="TreeGrafter"/>
</dbReference>
<dbReference type="SUPFAM" id="SSF51735">
    <property type="entry name" value="NAD(P)-binding Rossmann-fold domains"/>
    <property type="match status" value="1"/>
</dbReference>
<comment type="similarity">
    <text evidence="2">Belongs to the zinc-containing alcohol dehydrogenase family.</text>
</comment>
<evidence type="ECO:0000256" key="5">
    <source>
        <dbReference type="ARBA" id="ARBA00023002"/>
    </source>
</evidence>
<evidence type="ECO:0000256" key="1">
    <source>
        <dbReference type="ARBA" id="ARBA00001947"/>
    </source>
</evidence>
<evidence type="ECO:0000313" key="10">
    <source>
        <dbReference type="EMBL" id="KJE89423.1"/>
    </source>
</evidence>
<dbReference type="STRING" id="595528.A0A0D2WJA9"/>
<dbReference type="EMBL" id="KE346360">
    <property type="protein sequence ID" value="KJE89423.1"/>
    <property type="molecule type" value="Genomic_DNA"/>
</dbReference>
<keyword evidence="11" id="KW-1185">Reference proteome</keyword>
<evidence type="ECO:0000256" key="2">
    <source>
        <dbReference type="ARBA" id="ARBA00008072"/>
    </source>
</evidence>
<protein>
    <submittedName>
        <fullName evidence="10">Alcohol dehydrogenase</fullName>
    </submittedName>
</protein>
<dbReference type="InterPro" id="IPR011032">
    <property type="entry name" value="GroES-like_sf"/>
</dbReference>